<feature type="region of interest" description="Disordered" evidence="2">
    <location>
        <begin position="765"/>
        <end position="822"/>
    </location>
</feature>
<feature type="compositionally biased region" description="Basic and acidic residues" evidence="2">
    <location>
        <begin position="588"/>
        <end position="613"/>
    </location>
</feature>
<feature type="compositionally biased region" description="Basic and acidic residues" evidence="2">
    <location>
        <begin position="636"/>
        <end position="647"/>
    </location>
</feature>
<feature type="compositionally biased region" description="Basic and acidic residues" evidence="2">
    <location>
        <begin position="78"/>
        <end position="96"/>
    </location>
</feature>
<dbReference type="Gramene" id="EFJ21047">
    <property type="protein sequence ID" value="EFJ21047"/>
    <property type="gene ID" value="SELMODRAFT_417651"/>
</dbReference>
<feature type="coiled-coil region" evidence="1">
    <location>
        <begin position="326"/>
        <end position="360"/>
    </location>
</feature>
<dbReference type="PANTHER" id="PTHR28298">
    <property type="entry name" value="EISOSOME PROTEIN 1"/>
    <property type="match status" value="1"/>
</dbReference>
<feature type="compositionally biased region" description="Polar residues" evidence="2">
    <location>
        <begin position="892"/>
        <end position="902"/>
    </location>
</feature>
<proteinExistence type="predicted"/>
<feature type="region of interest" description="Disordered" evidence="2">
    <location>
        <begin position="679"/>
        <end position="723"/>
    </location>
</feature>
<feature type="compositionally biased region" description="Basic and acidic residues" evidence="2">
    <location>
        <begin position="767"/>
        <end position="776"/>
    </location>
</feature>
<feature type="compositionally biased region" description="Basic and acidic residues" evidence="2">
    <location>
        <begin position="208"/>
        <end position="220"/>
    </location>
</feature>
<accession>D8S351</accession>
<dbReference type="KEGG" id="smo:SELMODRAFT_417651"/>
<feature type="region of interest" description="Disordered" evidence="2">
    <location>
        <begin position="571"/>
        <end position="647"/>
    </location>
</feature>
<feature type="compositionally biased region" description="Basic and acidic residues" evidence="2">
    <location>
        <begin position="128"/>
        <end position="196"/>
    </location>
</feature>
<feature type="compositionally biased region" description="Low complexity" evidence="2">
    <location>
        <begin position="197"/>
        <end position="207"/>
    </location>
</feature>
<feature type="region of interest" description="Disordered" evidence="2">
    <location>
        <begin position="78"/>
        <end position="292"/>
    </location>
</feature>
<evidence type="ECO:0000313" key="3">
    <source>
        <dbReference type="EMBL" id="EFJ21047.1"/>
    </source>
</evidence>
<evidence type="ECO:0000256" key="1">
    <source>
        <dbReference type="SAM" id="Coils"/>
    </source>
</evidence>
<keyword evidence="1" id="KW-0175">Coiled coil</keyword>
<keyword evidence="4" id="KW-1185">Reference proteome</keyword>
<dbReference type="InterPro" id="IPR024527">
    <property type="entry name" value="Eisosome1"/>
</dbReference>
<sequence length="947" mass="108255">MARTEQERSGCVTGLWSLFRPKKAHKGDNKVHPEAMDAAASKLKVQDRVCEAVSGEAMEAAALKLKELRHEVKIVLEAIRQERGHKEPIKPIKPELEKEDEEENQEKKAEQLKEEKKAEQVNEEEKEADQMKPMKLEQKEENEAEKQLKEEEQEKKAEQLSKEEQEKLNEEEKEADETKELRREVKQEQLEREEKNQPNQPIKPIKPIKQEQEQEEEQRMKPMKQQLEQEEEQTIKPIKQPLEREDDQEKMKQQENDKPKQEEQRPKPILLPAGGRRPGSRPKMVRFSSSAEDILPDGTRRWSETHLSDGRGGYVEFAYLEAFHKANRWLNQRGKTEKKIRSLEEEKREETEEEKHEEKSWSVSALRILIRLTEQLYEELNGKSSDRERIKRARKMMRLQKMLDRIPSERKPWKKLQSGEVVFVKEAKELYDRAGRDFVAEFKRRQRAGVNNECLFCRNHDSEKMIGRAGANSKTTRPWVYLRREHEQTVLSTLKKREMKLAPSSRSWLQGLAEKSITLQASKQASDQPPHSSKSREDQWIKFDCTLQCLEQGGIYLISFPVDGDETGDTAAECSYSCSDENQSPHSKSREDQRLELKVSEDGGRDGESKAAVDEAPGGAVGWKCSRVHQTSASKQARDPPPHSSKSIEDQWIKLGYTLQCLEQGGIYLISFPVDGDDSGAPAADHGTRGAGGERDVPDAKQSFGRRALKDEEDKRRGLTDQMDATCNKKEHLASQEAVFLHASAQASQHDQGLKWRKHSLTVRGSKHVEETRMEVQEVTSSRESNPEQRCKPSTDSSSSTGKPAPETSLHTSKSREYQPRRGDILPRLQSFGDILIDREIADNFVKIWASQAEVAEMVAEIGAVSQPSGAESIKRRRGNSEMKEKMRCQDGSRQSSLVDGNGTRASMLSRIALTGAWMIEDDDGKMISNSKKLLVTAEPEVRLHKD</sequence>
<name>D8S351_SELML</name>
<dbReference type="Proteomes" id="UP000001514">
    <property type="component" value="Unassembled WGS sequence"/>
</dbReference>
<reference evidence="3 4" key="1">
    <citation type="journal article" date="2011" name="Science">
        <title>The Selaginella genome identifies genetic changes associated with the evolution of vascular plants.</title>
        <authorList>
            <person name="Banks J.A."/>
            <person name="Nishiyama T."/>
            <person name="Hasebe M."/>
            <person name="Bowman J.L."/>
            <person name="Gribskov M."/>
            <person name="dePamphilis C."/>
            <person name="Albert V.A."/>
            <person name="Aono N."/>
            <person name="Aoyama T."/>
            <person name="Ambrose B.A."/>
            <person name="Ashton N.W."/>
            <person name="Axtell M.J."/>
            <person name="Barker E."/>
            <person name="Barker M.S."/>
            <person name="Bennetzen J.L."/>
            <person name="Bonawitz N.D."/>
            <person name="Chapple C."/>
            <person name="Cheng C."/>
            <person name="Correa L.G."/>
            <person name="Dacre M."/>
            <person name="DeBarry J."/>
            <person name="Dreyer I."/>
            <person name="Elias M."/>
            <person name="Engstrom E.M."/>
            <person name="Estelle M."/>
            <person name="Feng L."/>
            <person name="Finet C."/>
            <person name="Floyd S.K."/>
            <person name="Frommer W.B."/>
            <person name="Fujita T."/>
            <person name="Gramzow L."/>
            <person name="Gutensohn M."/>
            <person name="Harholt J."/>
            <person name="Hattori M."/>
            <person name="Heyl A."/>
            <person name="Hirai T."/>
            <person name="Hiwatashi Y."/>
            <person name="Ishikawa M."/>
            <person name="Iwata M."/>
            <person name="Karol K.G."/>
            <person name="Koehler B."/>
            <person name="Kolukisaoglu U."/>
            <person name="Kubo M."/>
            <person name="Kurata T."/>
            <person name="Lalonde S."/>
            <person name="Li K."/>
            <person name="Li Y."/>
            <person name="Litt A."/>
            <person name="Lyons E."/>
            <person name="Manning G."/>
            <person name="Maruyama T."/>
            <person name="Michael T.P."/>
            <person name="Mikami K."/>
            <person name="Miyazaki S."/>
            <person name="Morinaga S."/>
            <person name="Murata T."/>
            <person name="Mueller-Roeber B."/>
            <person name="Nelson D.R."/>
            <person name="Obara M."/>
            <person name="Oguri Y."/>
            <person name="Olmstead R.G."/>
            <person name="Onodera N."/>
            <person name="Petersen B.L."/>
            <person name="Pils B."/>
            <person name="Prigge M."/>
            <person name="Rensing S.A."/>
            <person name="Riano-Pachon D.M."/>
            <person name="Roberts A.W."/>
            <person name="Sato Y."/>
            <person name="Scheller H.V."/>
            <person name="Schulz B."/>
            <person name="Schulz C."/>
            <person name="Shakirov E.V."/>
            <person name="Shibagaki N."/>
            <person name="Shinohara N."/>
            <person name="Shippen D.E."/>
            <person name="Soerensen I."/>
            <person name="Sotooka R."/>
            <person name="Sugimoto N."/>
            <person name="Sugita M."/>
            <person name="Sumikawa N."/>
            <person name="Tanurdzic M."/>
            <person name="Theissen G."/>
            <person name="Ulvskov P."/>
            <person name="Wakazuki S."/>
            <person name="Weng J.K."/>
            <person name="Willats W.W."/>
            <person name="Wipf D."/>
            <person name="Wolf P.G."/>
            <person name="Yang L."/>
            <person name="Zimmer A.D."/>
            <person name="Zhu Q."/>
            <person name="Mitros T."/>
            <person name="Hellsten U."/>
            <person name="Loque D."/>
            <person name="Otillar R."/>
            <person name="Salamov A."/>
            <person name="Schmutz J."/>
            <person name="Shapiro H."/>
            <person name="Lindquist E."/>
            <person name="Lucas S."/>
            <person name="Rokhsar D."/>
            <person name="Grigoriev I.V."/>
        </authorList>
    </citation>
    <scope>NUCLEOTIDE SEQUENCE [LARGE SCALE GENOMIC DNA]</scope>
</reference>
<feature type="compositionally biased region" description="Polar residues" evidence="2">
    <location>
        <begin position="576"/>
        <end position="586"/>
    </location>
</feature>
<organism evidence="4">
    <name type="scientific">Selaginella moellendorffii</name>
    <name type="common">Spikemoss</name>
    <dbReference type="NCBI Taxonomy" id="88036"/>
    <lineage>
        <taxon>Eukaryota</taxon>
        <taxon>Viridiplantae</taxon>
        <taxon>Streptophyta</taxon>
        <taxon>Embryophyta</taxon>
        <taxon>Tracheophyta</taxon>
        <taxon>Lycopodiopsida</taxon>
        <taxon>Selaginellales</taxon>
        <taxon>Selaginellaceae</taxon>
        <taxon>Selaginella</taxon>
    </lineage>
</organism>
<dbReference type="AlphaFoldDB" id="D8S351"/>
<feature type="compositionally biased region" description="Basic and acidic residues" evidence="2">
    <location>
        <begin position="686"/>
        <end position="699"/>
    </location>
</feature>
<gene>
    <name evidence="3" type="ORF">SELMODRAFT_417651</name>
</gene>
<dbReference type="HOGENOM" id="CLU_013616_0_0_1"/>
<protein>
    <submittedName>
        <fullName evidence="3">Uncharacterized protein</fullName>
    </submittedName>
</protein>
<feature type="compositionally biased region" description="Basic and acidic residues" evidence="2">
    <location>
        <begin position="879"/>
        <end position="891"/>
    </location>
</feature>
<feature type="compositionally biased region" description="Basic and acidic residues" evidence="2">
    <location>
        <begin position="105"/>
        <end position="120"/>
    </location>
</feature>
<dbReference type="EMBL" id="GL377600">
    <property type="protein sequence ID" value="EFJ21047.1"/>
    <property type="molecule type" value="Genomic_DNA"/>
</dbReference>
<feature type="compositionally biased region" description="Basic and acidic residues" evidence="2">
    <location>
        <begin position="241"/>
        <end position="266"/>
    </location>
</feature>
<dbReference type="eggNOG" id="ENOG502R8MY">
    <property type="taxonomic scope" value="Eukaryota"/>
</dbReference>
<feature type="region of interest" description="Disordered" evidence="2">
    <location>
        <begin position="870"/>
        <end position="902"/>
    </location>
</feature>
<evidence type="ECO:0000313" key="4">
    <source>
        <dbReference type="Proteomes" id="UP000001514"/>
    </source>
</evidence>
<evidence type="ECO:0000256" key="2">
    <source>
        <dbReference type="SAM" id="MobiDB-lite"/>
    </source>
</evidence>
<dbReference type="STRING" id="88036.D8S351"/>
<feature type="compositionally biased region" description="Basic and acidic residues" evidence="2">
    <location>
        <begin position="708"/>
        <end position="719"/>
    </location>
</feature>
<dbReference type="InParanoid" id="D8S351"/>
<dbReference type="PANTHER" id="PTHR28298:SF1">
    <property type="entry name" value="EISOSOME PROTEIN 1"/>
    <property type="match status" value="1"/>
</dbReference>